<evidence type="ECO:0000256" key="1">
    <source>
        <dbReference type="ARBA" id="ARBA00004651"/>
    </source>
</evidence>
<keyword evidence="6" id="KW-1185">Reference proteome</keyword>
<evidence type="ECO:0000256" key="3">
    <source>
        <dbReference type="RuleBase" id="RU369025"/>
    </source>
</evidence>
<feature type="transmembrane region" description="Helical" evidence="3">
    <location>
        <begin position="12"/>
        <end position="33"/>
    </location>
</feature>
<dbReference type="RefSeq" id="WP_109837494.1">
    <property type="nucleotide sequence ID" value="NZ_QGKM01000023.1"/>
</dbReference>
<dbReference type="Proteomes" id="UP000245539">
    <property type="component" value="Unassembled WGS sequence"/>
</dbReference>
<dbReference type="SUPFAM" id="SSF50182">
    <property type="entry name" value="Sm-like ribonucleoproteins"/>
    <property type="match status" value="1"/>
</dbReference>
<dbReference type="Gene3D" id="3.30.70.100">
    <property type="match status" value="1"/>
</dbReference>
<keyword evidence="3" id="KW-0407">Ion channel</keyword>
<name>A0A317CGM3_9GAMM</name>
<comment type="caution">
    <text evidence="5">The sequence shown here is derived from an EMBL/GenBank/DDBJ whole genome shotgun (WGS) entry which is preliminary data.</text>
</comment>
<dbReference type="EMBL" id="QGKM01000023">
    <property type="protein sequence ID" value="PWQ97678.1"/>
    <property type="molecule type" value="Genomic_DNA"/>
</dbReference>
<dbReference type="SUPFAM" id="SSF82689">
    <property type="entry name" value="Mechanosensitive channel protein MscS (YggB), C-terminal domain"/>
    <property type="match status" value="1"/>
</dbReference>
<dbReference type="GO" id="GO:0008381">
    <property type="term" value="F:mechanosensitive monoatomic ion channel activity"/>
    <property type="evidence" value="ECO:0007669"/>
    <property type="project" value="InterPro"/>
</dbReference>
<dbReference type="InterPro" id="IPR010920">
    <property type="entry name" value="LSM_dom_sf"/>
</dbReference>
<feature type="transmembrane region" description="Helical" evidence="3">
    <location>
        <begin position="87"/>
        <end position="108"/>
    </location>
</feature>
<dbReference type="AlphaFoldDB" id="A0A317CGM3"/>
<keyword evidence="3" id="KW-0997">Cell inner membrane</keyword>
<feature type="transmembrane region" description="Helical" evidence="3">
    <location>
        <begin position="132"/>
        <end position="155"/>
    </location>
</feature>
<comment type="similarity">
    <text evidence="3">Belongs to the MscS (TC 1.A.23) family.</text>
</comment>
<comment type="subunit">
    <text evidence="3">Homoheptamer.</text>
</comment>
<evidence type="ECO:0000313" key="5">
    <source>
        <dbReference type="EMBL" id="PWQ97678.1"/>
    </source>
</evidence>
<proteinExistence type="inferred from homology"/>
<evidence type="ECO:0000259" key="4">
    <source>
        <dbReference type="Pfam" id="PF00924"/>
    </source>
</evidence>
<keyword evidence="3" id="KW-0812">Transmembrane</keyword>
<dbReference type="InterPro" id="IPR011066">
    <property type="entry name" value="MscS_channel_C_sf"/>
</dbReference>
<organism evidence="5 6">
    <name type="scientific">Leucothrix pacifica</name>
    <dbReference type="NCBI Taxonomy" id="1247513"/>
    <lineage>
        <taxon>Bacteria</taxon>
        <taxon>Pseudomonadati</taxon>
        <taxon>Pseudomonadota</taxon>
        <taxon>Gammaproteobacteria</taxon>
        <taxon>Thiotrichales</taxon>
        <taxon>Thiotrichaceae</taxon>
        <taxon>Leucothrix</taxon>
    </lineage>
</organism>
<dbReference type="Pfam" id="PF00924">
    <property type="entry name" value="MS_channel_2nd"/>
    <property type="match status" value="1"/>
</dbReference>
<keyword evidence="3" id="KW-1133">Transmembrane helix</keyword>
<dbReference type="Gene3D" id="1.10.287.1260">
    <property type="match status" value="1"/>
</dbReference>
<sequence length="359" mass="40221">MISEIGSYLSKVWSTTSVIELILWLSCALLILLSRTIFEKIFHLDLKLSSNQTKLKIFRASGLLIIVVLLLNQFIFNSLESGVTKKLIGVIMIAFSGYWATQILQFFIRRQYGNTREIAGEKVISESYNSRFLSLLVGAFIFVFALIGIVQLLGFESLLEASGFIGVIGVVLALTQGSWAPDIISGLIILNSNLVEEGDVIQIDGDNFTARVYRTRLFHTELLDMVNNSRVLIKNAKLRESSIYNLSKFASVRGFRQGLLFKIGYDVSPEAVKAMFQEAYTAASNDESIPIESGHELEIRVGDTGDYAVEWRVYYYTKDMKSVIKTKQLFTEKVLNQSLKAGISLATPDLYERVDAGQD</sequence>
<accession>A0A317CGM3</accession>
<keyword evidence="2" id="KW-1003">Cell membrane</keyword>
<comment type="subcellular location">
    <subcellularLocation>
        <location evidence="3">Cell inner membrane</location>
        <topology evidence="3">Multi-pass membrane protein</topology>
    </subcellularLocation>
    <subcellularLocation>
        <location evidence="1">Cell membrane</location>
        <topology evidence="1">Multi-pass membrane protein</topology>
    </subcellularLocation>
</comment>
<feature type="transmembrane region" description="Helical" evidence="3">
    <location>
        <begin position="57"/>
        <end position="75"/>
    </location>
</feature>
<dbReference type="OrthoDB" id="6199120at2"/>
<reference evidence="5 6" key="1">
    <citation type="submission" date="2018-05" db="EMBL/GenBank/DDBJ databases">
        <title>Leucothrix arctica sp. nov., isolated from Arctic seawater.</title>
        <authorList>
            <person name="Choi A."/>
            <person name="Baek K."/>
        </authorList>
    </citation>
    <scope>NUCLEOTIDE SEQUENCE [LARGE SCALE GENOMIC DNA]</scope>
    <source>
        <strain evidence="5 6">JCM 18388</strain>
    </source>
</reference>
<evidence type="ECO:0000256" key="2">
    <source>
        <dbReference type="ARBA" id="ARBA00022475"/>
    </source>
</evidence>
<dbReference type="GO" id="GO:0005886">
    <property type="term" value="C:plasma membrane"/>
    <property type="evidence" value="ECO:0007669"/>
    <property type="project" value="UniProtKB-SubCell"/>
</dbReference>
<dbReference type="PANTHER" id="PTHR30221">
    <property type="entry name" value="SMALL-CONDUCTANCE MECHANOSENSITIVE CHANNEL"/>
    <property type="match status" value="1"/>
</dbReference>
<dbReference type="InterPro" id="IPR045275">
    <property type="entry name" value="MscS_archaea/bacteria_type"/>
</dbReference>
<dbReference type="InterPro" id="IPR006685">
    <property type="entry name" value="MscS_channel_2nd"/>
</dbReference>
<feature type="domain" description="Mechanosensitive ion channel MscS" evidence="4">
    <location>
        <begin position="182"/>
        <end position="248"/>
    </location>
</feature>
<protein>
    <recommendedName>
        <fullName evidence="3">Small-conductance mechanosensitive channel</fullName>
    </recommendedName>
</protein>
<dbReference type="PANTHER" id="PTHR30221:SF1">
    <property type="entry name" value="SMALL-CONDUCTANCE MECHANOSENSITIVE CHANNEL"/>
    <property type="match status" value="1"/>
</dbReference>
<gene>
    <name evidence="5" type="ORF">DKW60_09890</name>
</gene>
<keyword evidence="3" id="KW-0813">Transport</keyword>
<keyword evidence="3" id="KW-0472">Membrane</keyword>
<comment type="function">
    <text evidence="3">Mechanosensitive channel that participates in the regulation of osmotic pressure changes within the cell, opening in response to stretch forces in the membrane lipid bilayer, without the need for other proteins. Contributes to normal resistance to hypoosmotic shock. Forms an ion channel of 1.0 nanosiemens conductance with a slight preference for anions.</text>
</comment>
<evidence type="ECO:0000313" key="6">
    <source>
        <dbReference type="Proteomes" id="UP000245539"/>
    </source>
</evidence>
<keyword evidence="3" id="KW-0406">Ion transport</keyword>